<dbReference type="EMBL" id="SRLO01000018">
    <property type="protein sequence ID" value="TNN86049.1"/>
    <property type="molecule type" value="Genomic_DNA"/>
</dbReference>
<reference evidence="2 3" key="1">
    <citation type="submission" date="2019-03" db="EMBL/GenBank/DDBJ databases">
        <title>First draft genome of Liparis tanakae, snailfish: a comprehensive survey of snailfish specific genes.</title>
        <authorList>
            <person name="Kim W."/>
            <person name="Song I."/>
            <person name="Jeong J.-H."/>
            <person name="Kim D."/>
            <person name="Kim S."/>
            <person name="Ryu S."/>
            <person name="Song J.Y."/>
            <person name="Lee S.K."/>
        </authorList>
    </citation>
    <scope>NUCLEOTIDE SEQUENCE [LARGE SCALE GENOMIC DNA]</scope>
    <source>
        <tissue evidence="2">Muscle</tissue>
    </source>
</reference>
<feature type="region of interest" description="Disordered" evidence="1">
    <location>
        <begin position="76"/>
        <end position="114"/>
    </location>
</feature>
<proteinExistence type="predicted"/>
<protein>
    <submittedName>
        <fullName evidence="2">Uncharacterized protein</fullName>
    </submittedName>
</protein>
<dbReference type="Proteomes" id="UP000314294">
    <property type="component" value="Unassembled WGS sequence"/>
</dbReference>
<accession>A0A4Z2J777</accession>
<sequence length="131" mass="14506">MNRQFSLWPDQFTSERRRGTKTFRLWSHDSLVSTVHIGSATHGQKAGDRGRVDDNVHGNFAFVGCIQQVSKDIHEMLSGQPRSNSATEPSDRSGQYWSDTSPSPPKSPDPGVRFPGPGVSGFWWCSSCPGR</sequence>
<comment type="caution">
    <text evidence="2">The sequence shown here is derived from an EMBL/GenBank/DDBJ whole genome shotgun (WGS) entry which is preliminary data.</text>
</comment>
<feature type="compositionally biased region" description="Polar residues" evidence="1">
    <location>
        <begin position="80"/>
        <end position="97"/>
    </location>
</feature>
<keyword evidence="3" id="KW-1185">Reference proteome</keyword>
<dbReference type="AlphaFoldDB" id="A0A4Z2J777"/>
<evidence type="ECO:0000313" key="3">
    <source>
        <dbReference type="Proteomes" id="UP000314294"/>
    </source>
</evidence>
<name>A0A4Z2J777_9TELE</name>
<gene>
    <name evidence="2" type="ORF">EYF80_003893</name>
</gene>
<evidence type="ECO:0000313" key="2">
    <source>
        <dbReference type="EMBL" id="TNN86049.1"/>
    </source>
</evidence>
<organism evidence="2 3">
    <name type="scientific">Liparis tanakae</name>
    <name type="common">Tanaka's snailfish</name>
    <dbReference type="NCBI Taxonomy" id="230148"/>
    <lineage>
        <taxon>Eukaryota</taxon>
        <taxon>Metazoa</taxon>
        <taxon>Chordata</taxon>
        <taxon>Craniata</taxon>
        <taxon>Vertebrata</taxon>
        <taxon>Euteleostomi</taxon>
        <taxon>Actinopterygii</taxon>
        <taxon>Neopterygii</taxon>
        <taxon>Teleostei</taxon>
        <taxon>Neoteleostei</taxon>
        <taxon>Acanthomorphata</taxon>
        <taxon>Eupercaria</taxon>
        <taxon>Perciformes</taxon>
        <taxon>Cottioidei</taxon>
        <taxon>Cottales</taxon>
        <taxon>Liparidae</taxon>
        <taxon>Liparis</taxon>
    </lineage>
</organism>
<evidence type="ECO:0000256" key="1">
    <source>
        <dbReference type="SAM" id="MobiDB-lite"/>
    </source>
</evidence>